<evidence type="ECO:0000259" key="8">
    <source>
        <dbReference type="PROSITE" id="PS50928"/>
    </source>
</evidence>
<dbReference type="Proteomes" id="UP000286288">
    <property type="component" value="Unassembled WGS sequence"/>
</dbReference>
<keyword evidence="6 7" id="KW-0472">Membrane</keyword>
<dbReference type="GO" id="GO:0055085">
    <property type="term" value="P:transmembrane transport"/>
    <property type="evidence" value="ECO:0007669"/>
    <property type="project" value="InterPro"/>
</dbReference>
<dbReference type="PANTHER" id="PTHR43386:SF25">
    <property type="entry name" value="PEPTIDE ABC TRANSPORTER PERMEASE PROTEIN"/>
    <property type="match status" value="1"/>
</dbReference>
<evidence type="ECO:0000313" key="10">
    <source>
        <dbReference type="Proteomes" id="UP000286288"/>
    </source>
</evidence>
<evidence type="ECO:0000256" key="7">
    <source>
        <dbReference type="RuleBase" id="RU363032"/>
    </source>
</evidence>
<comment type="similarity">
    <text evidence="7">Belongs to the binding-protein-dependent transport system permease family.</text>
</comment>
<dbReference type="EMBL" id="QRMZ01000007">
    <property type="protein sequence ID" value="RHK06828.1"/>
    <property type="molecule type" value="Genomic_DNA"/>
</dbReference>
<sequence>MNRLFFFCRKYRGFSAATFFLLVLLLLALFADHLAPNDPLAAAMDQSFQPPSRQHLFGTDRLGRDVLSRVIAASRYSLGSTLLMVLTIFTIGTGLGLIAGYFGGWIDALIMRSADLMISFPGLVLAIAVAGILGPSLTNAVLAITAVSWSKYARLARSLVLQINDEPFIQAAVITGTSNRKIVFKYLIPNILPMMIVTASADVGSLMMEIAALSFLGFGAQAPLPEWGAMLNEGRSNLVNAPWIMIFPGISIVCCVAVFNSFGDELSNLMDPKKKT</sequence>
<protein>
    <submittedName>
        <fullName evidence="9">ABC transporter permease</fullName>
    </submittedName>
</protein>
<feature type="transmembrane region" description="Helical" evidence="7">
    <location>
        <begin position="123"/>
        <end position="149"/>
    </location>
</feature>
<dbReference type="Pfam" id="PF00528">
    <property type="entry name" value="BPD_transp_1"/>
    <property type="match status" value="1"/>
</dbReference>
<proteinExistence type="inferred from homology"/>
<evidence type="ECO:0000256" key="1">
    <source>
        <dbReference type="ARBA" id="ARBA00004651"/>
    </source>
</evidence>
<dbReference type="PANTHER" id="PTHR43386">
    <property type="entry name" value="OLIGOPEPTIDE TRANSPORT SYSTEM PERMEASE PROTEIN APPC"/>
    <property type="match status" value="1"/>
</dbReference>
<dbReference type="NCBIfam" id="NF045474">
    <property type="entry name" value="Opp2C"/>
    <property type="match status" value="1"/>
</dbReference>
<feature type="domain" description="ABC transmembrane type-1" evidence="8">
    <location>
        <begin position="78"/>
        <end position="263"/>
    </location>
</feature>
<feature type="transmembrane region" description="Helical" evidence="7">
    <location>
        <begin position="241"/>
        <end position="262"/>
    </location>
</feature>
<keyword evidence="4 7" id="KW-0812">Transmembrane</keyword>
<evidence type="ECO:0000313" key="9">
    <source>
        <dbReference type="EMBL" id="RHK06828.1"/>
    </source>
</evidence>
<accession>A0A415EU45</accession>
<dbReference type="InterPro" id="IPR000515">
    <property type="entry name" value="MetI-like"/>
</dbReference>
<dbReference type="InterPro" id="IPR035906">
    <property type="entry name" value="MetI-like_sf"/>
</dbReference>
<keyword evidence="5 7" id="KW-1133">Transmembrane helix</keyword>
<keyword evidence="2 7" id="KW-0813">Transport</keyword>
<evidence type="ECO:0000256" key="2">
    <source>
        <dbReference type="ARBA" id="ARBA00022448"/>
    </source>
</evidence>
<dbReference type="SUPFAM" id="SSF161098">
    <property type="entry name" value="MetI-like"/>
    <property type="match status" value="1"/>
</dbReference>
<comment type="subcellular location">
    <subcellularLocation>
        <location evidence="1 7">Cell membrane</location>
        <topology evidence="1 7">Multi-pass membrane protein</topology>
    </subcellularLocation>
</comment>
<evidence type="ECO:0000256" key="5">
    <source>
        <dbReference type="ARBA" id="ARBA00022989"/>
    </source>
</evidence>
<dbReference type="Gene3D" id="1.10.3720.10">
    <property type="entry name" value="MetI-like"/>
    <property type="match status" value="1"/>
</dbReference>
<evidence type="ECO:0000256" key="6">
    <source>
        <dbReference type="ARBA" id="ARBA00023136"/>
    </source>
</evidence>
<dbReference type="InterPro" id="IPR050366">
    <property type="entry name" value="BP-dependent_transpt_permease"/>
</dbReference>
<dbReference type="InterPro" id="IPR053385">
    <property type="entry name" value="ABC_transport_permease"/>
</dbReference>
<comment type="caution">
    <text evidence="9">The sequence shown here is derived from an EMBL/GenBank/DDBJ whole genome shotgun (WGS) entry which is preliminary data.</text>
</comment>
<dbReference type="PROSITE" id="PS50928">
    <property type="entry name" value="ABC_TM1"/>
    <property type="match status" value="1"/>
</dbReference>
<reference evidence="9 10" key="1">
    <citation type="submission" date="2018-08" db="EMBL/GenBank/DDBJ databases">
        <title>A genome reference for cultivated species of the human gut microbiota.</title>
        <authorList>
            <person name="Zou Y."/>
            <person name="Xue W."/>
            <person name="Luo G."/>
        </authorList>
    </citation>
    <scope>NUCLEOTIDE SEQUENCE [LARGE SCALE GENOMIC DNA]</scope>
    <source>
        <strain evidence="9 10">AF48-16</strain>
    </source>
</reference>
<dbReference type="CDD" id="cd06261">
    <property type="entry name" value="TM_PBP2"/>
    <property type="match status" value="1"/>
</dbReference>
<feature type="transmembrane region" description="Helical" evidence="7">
    <location>
        <begin position="82"/>
        <end position="102"/>
    </location>
</feature>
<evidence type="ECO:0000256" key="4">
    <source>
        <dbReference type="ARBA" id="ARBA00022692"/>
    </source>
</evidence>
<keyword evidence="3" id="KW-1003">Cell membrane</keyword>
<gene>
    <name evidence="9" type="ORF">DW084_06535</name>
</gene>
<name>A0A415EU45_ENTCA</name>
<dbReference type="AlphaFoldDB" id="A0A415EU45"/>
<dbReference type="GO" id="GO:0005886">
    <property type="term" value="C:plasma membrane"/>
    <property type="evidence" value="ECO:0007669"/>
    <property type="project" value="UniProtKB-SubCell"/>
</dbReference>
<organism evidence="9 10">
    <name type="scientific">Enterococcus casseliflavus</name>
    <name type="common">Enterococcus flavescens</name>
    <dbReference type="NCBI Taxonomy" id="37734"/>
    <lineage>
        <taxon>Bacteria</taxon>
        <taxon>Bacillati</taxon>
        <taxon>Bacillota</taxon>
        <taxon>Bacilli</taxon>
        <taxon>Lactobacillales</taxon>
        <taxon>Enterococcaceae</taxon>
        <taxon>Enterococcus</taxon>
    </lineage>
</organism>
<evidence type="ECO:0000256" key="3">
    <source>
        <dbReference type="ARBA" id="ARBA00022475"/>
    </source>
</evidence>